<protein>
    <submittedName>
        <fullName evidence="2">Uncharacterized protein</fullName>
    </submittedName>
</protein>
<reference evidence="2" key="1">
    <citation type="journal article" date="2022" name="Plant J.">
        <title>Strategies of tolerance reflected in two North American maple genomes.</title>
        <authorList>
            <person name="McEvoy S.L."/>
            <person name="Sezen U.U."/>
            <person name="Trouern-Trend A."/>
            <person name="McMahon S.M."/>
            <person name="Schaberg P.G."/>
            <person name="Yang J."/>
            <person name="Wegrzyn J.L."/>
            <person name="Swenson N.G."/>
        </authorList>
    </citation>
    <scope>NUCLEOTIDE SEQUENCE</scope>
    <source>
        <strain evidence="2">NS2018</strain>
    </source>
</reference>
<keyword evidence="1" id="KW-0472">Membrane</keyword>
<feature type="transmembrane region" description="Helical" evidence="1">
    <location>
        <begin position="137"/>
        <end position="155"/>
    </location>
</feature>
<reference evidence="2" key="2">
    <citation type="submission" date="2023-06" db="EMBL/GenBank/DDBJ databases">
        <authorList>
            <person name="Swenson N.G."/>
            <person name="Wegrzyn J.L."/>
            <person name="Mcevoy S.L."/>
        </authorList>
    </citation>
    <scope>NUCLEOTIDE SEQUENCE</scope>
    <source>
        <strain evidence="2">NS2018</strain>
        <tissue evidence="2">Leaf</tissue>
    </source>
</reference>
<dbReference type="Proteomes" id="UP001168877">
    <property type="component" value="Unassembled WGS sequence"/>
</dbReference>
<evidence type="ECO:0000256" key="1">
    <source>
        <dbReference type="SAM" id="Phobius"/>
    </source>
</evidence>
<proteinExistence type="predicted"/>
<keyword evidence="1" id="KW-0812">Transmembrane</keyword>
<dbReference type="EMBL" id="JAUESC010000382">
    <property type="protein sequence ID" value="KAK0586052.1"/>
    <property type="molecule type" value="Genomic_DNA"/>
</dbReference>
<dbReference type="AlphaFoldDB" id="A0AA39S8K9"/>
<sequence>MQLVSKPEQFDVVVTWELNMRSSSRVLLQEMAEVSDGSLDVGGVSVEKDLGVAHLGQIQTWEDVSRAAQFFRSKKIIPGLLRRIRELEMRLGEDNGFDSFEGIGTISTYVSTVGVDEGVSSTGKRRKQNGNCRRRKSFGVLVLAIGILFVVSKSVSEICN</sequence>
<comment type="caution">
    <text evidence="2">The sequence shown here is derived from an EMBL/GenBank/DDBJ whole genome shotgun (WGS) entry which is preliminary data.</text>
</comment>
<organism evidence="2 3">
    <name type="scientific">Acer saccharum</name>
    <name type="common">Sugar maple</name>
    <dbReference type="NCBI Taxonomy" id="4024"/>
    <lineage>
        <taxon>Eukaryota</taxon>
        <taxon>Viridiplantae</taxon>
        <taxon>Streptophyta</taxon>
        <taxon>Embryophyta</taxon>
        <taxon>Tracheophyta</taxon>
        <taxon>Spermatophyta</taxon>
        <taxon>Magnoliopsida</taxon>
        <taxon>eudicotyledons</taxon>
        <taxon>Gunneridae</taxon>
        <taxon>Pentapetalae</taxon>
        <taxon>rosids</taxon>
        <taxon>malvids</taxon>
        <taxon>Sapindales</taxon>
        <taxon>Sapindaceae</taxon>
        <taxon>Hippocastanoideae</taxon>
        <taxon>Acereae</taxon>
        <taxon>Acer</taxon>
    </lineage>
</organism>
<evidence type="ECO:0000313" key="2">
    <source>
        <dbReference type="EMBL" id="KAK0586052.1"/>
    </source>
</evidence>
<evidence type="ECO:0000313" key="3">
    <source>
        <dbReference type="Proteomes" id="UP001168877"/>
    </source>
</evidence>
<gene>
    <name evidence="2" type="ORF">LWI29_000185</name>
</gene>
<keyword evidence="3" id="KW-1185">Reference proteome</keyword>
<keyword evidence="1" id="KW-1133">Transmembrane helix</keyword>
<name>A0AA39S8K9_ACESA</name>
<accession>A0AA39S8K9</accession>